<dbReference type="RefSeq" id="WP_132700796.1">
    <property type="nucleotide sequence ID" value="NZ_SLZR01000004.1"/>
</dbReference>
<evidence type="ECO:0000256" key="1">
    <source>
        <dbReference type="SAM" id="Phobius"/>
    </source>
</evidence>
<feature type="transmembrane region" description="Helical" evidence="1">
    <location>
        <begin position="218"/>
        <end position="235"/>
    </location>
</feature>
<feature type="transmembrane region" description="Helical" evidence="1">
    <location>
        <begin position="298"/>
        <end position="319"/>
    </location>
</feature>
<keyword evidence="1" id="KW-0812">Transmembrane</keyword>
<dbReference type="EMBL" id="SLZR01000004">
    <property type="protein sequence ID" value="TCS42026.1"/>
    <property type="molecule type" value="Genomic_DNA"/>
</dbReference>
<dbReference type="InterPro" id="IPR022604">
    <property type="entry name" value="DUF2955"/>
</dbReference>
<dbReference type="OrthoDB" id="6253879at2"/>
<organism evidence="2 3">
    <name type="scientific">Reinekea marinisedimentorum</name>
    <dbReference type="NCBI Taxonomy" id="230495"/>
    <lineage>
        <taxon>Bacteria</taxon>
        <taxon>Pseudomonadati</taxon>
        <taxon>Pseudomonadota</taxon>
        <taxon>Gammaproteobacteria</taxon>
        <taxon>Oceanospirillales</taxon>
        <taxon>Saccharospirillaceae</taxon>
        <taxon>Reinekea</taxon>
    </lineage>
</organism>
<dbReference type="Proteomes" id="UP000295793">
    <property type="component" value="Unassembled WGS sequence"/>
</dbReference>
<proteinExistence type="predicted"/>
<evidence type="ECO:0000313" key="2">
    <source>
        <dbReference type="EMBL" id="TCS42026.1"/>
    </source>
</evidence>
<feature type="transmembrane region" description="Helical" evidence="1">
    <location>
        <begin position="95"/>
        <end position="114"/>
    </location>
</feature>
<comment type="caution">
    <text evidence="2">The sequence shown here is derived from an EMBL/GenBank/DDBJ whole genome shotgun (WGS) entry which is preliminary data.</text>
</comment>
<name>A0A4R3I7B0_9GAMM</name>
<keyword evidence="3" id="KW-1185">Reference proteome</keyword>
<feature type="transmembrane region" description="Helical" evidence="1">
    <location>
        <begin position="172"/>
        <end position="198"/>
    </location>
</feature>
<protein>
    <recommendedName>
        <fullName evidence="4">DUF2955 domain-containing protein</fullName>
    </recommendedName>
</protein>
<accession>A0A4R3I7B0</accession>
<dbReference type="AlphaFoldDB" id="A0A4R3I7B0"/>
<sequence>MYELTRKALIICICLLLSKVMHLTASVYVVLFSVVLATASFSSHIVHLLKVLAPSVFATLVAVLINNLFSEHPFIIWTVVLVYFDFVRRRANTNLRIRMATLPLFMIIFITIYFNSSAYHASIPVILRGVISATFLSAVVASAVNHLMPVRIKPPMPQIIEQPVTGADRLKMLVLVGVGLAFIMINEITSAVFCLVPLVTSAMQPTHSTMKNHSREKILSQVGGCSLAIVVSVLWSGTETNLFAYFVVSFLLIYLLLYWSHYAEPGDRAIHADALMGFLIPYQLYVATNGDSYGLQSIFLRAFELVVALLLIYVVAHWLDHIEVTRKQPKPQKPLAS</sequence>
<feature type="transmembrane region" description="Helical" evidence="1">
    <location>
        <begin position="56"/>
        <end position="83"/>
    </location>
</feature>
<feature type="transmembrane region" description="Helical" evidence="1">
    <location>
        <begin position="242"/>
        <end position="262"/>
    </location>
</feature>
<feature type="transmembrane region" description="Helical" evidence="1">
    <location>
        <begin position="9"/>
        <end position="36"/>
    </location>
</feature>
<reference evidence="2 3" key="1">
    <citation type="submission" date="2019-03" db="EMBL/GenBank/DDBJ databases">
        <title>Genomic Encyclopedia of Archaeal and Bacterial Type Strains, Phase II (KMG-II): from individual species to whole genera.</title>
        <authorList>
            <person name="Goeker M."/>
        </authorList>
    </citation>
    <scope>NUCLEOTIDE SEQUENCE [LARGE SCALE GENOMIC DNA]</scope>
    <source>
        <strain evidence="2 3">DSM 15388</strain>
    </source>
</reference>
<keyword evidence="1" id="KW-0472">Membrane</keyword>
<feature type="transmembrane region" description="Helical" evidence="1">
    <location>
        <begin position="126"/>
        <end position="148"/>
    </location>
</feature>
<dbReference type="Pfam" id="PF11168">
    <property type="entry name" value="DUF2955"/>
    <property type="match status" value="1"/>
</dbReference>
<keyword evidence="1" id="KW-1133">Transmembrane helix</keyword>
<evidence type="ECO:0008006" key="4">
    <source>
        <dbReference type="Google" id="ProtNLM"/>
    </source>
</evidence>
<evidence type="ECO:0000313" key="3">
    <source>
        <dbReference type="Proteomes" id="UP000295793"/>
    </source>
</evidence>
<gene>
    <name evidence="2" type="ORF">BCF53_104130</name>
</gene>